<dbReference type="GO" id="GO:0015171">
    <property type="term" value="F:amino acid transmembrane transporter activity"/>
    <property type="evidence" value="ECO:0007669"/>
    <property type="project" value="TreeGrafter"/>
</dbReference>
<keyword evidence="4 6" id="KW-1133">Transmembrane helix</keyword>
<proteinExistence type="predicted"/>
<dbReference type="AlphaFoldDB" id="A0A6J4J9A2"/>
<dbReference type="PANTHER" id="PTHR30086">
    <property type="entry name" value="ARGININE EXPORTER PROTEIN ARGO"/>
    <property type="match status" value="1"/>
</dbReference>
<evidence type="ECO:0008006" key="8">
    <source>
        <dbReference type="Google" id="ProtNLM"/>
    </source>
</evidence>
<feature type="non-terminal residue" evidence="7">
    <location>
        <position position="155"/>
    </location>
</feature>
<dbReference type="PANTHER" id="PTHR30086:SF20">
    <property type="entry name" value="ARGININE EXPORTER PROTEIN ARGO-RELATED"/>
    <property type="match status" value="1"/>
</dbReference>
<evidence type="ECO:0000256" key="4">
    <source>
        <dbReference type="ARBA" id="ARBA00022989"/>
    </source>
</evidence>
<protein>
    <recommendedName>
        <fullName evidence="8">Transporter, LysE family</fullName>
    </recommendedName>
</protein>
<comment type="subcellular location">
    <subcellularLocation>
        <location evidence="1">Cell membrane</location>
        <topology evidence="1">Multi-pass membrane protein</topology>
    </subcellularLocation>
</comment>
<reference evidence="7" key="1">
    <citation type="submission" date="2020-02" db="EMBL/GenBank/DDBJ databases">
        <authorList>
            <person name="Meier V. D."/>
        </authorList>
    </citation>
    <scope>NUCLEOTIDE SEQUENCE</scope>
    <source>
        <strain evidence="7">AVDCRST_MAG08</strain>
    </source>
</reference>
<dbReference type="InterPro" id="IPR001123">
    <property type="entry name" value="LeuE-type"/>
</dbReference>
<keyword evidence="3 6" id="KW-0812">Transmembrane</keyword>
<dbReference type="GO" id="GO:0033228">
    <property type="term" value="P:cysteine export across plasma membrane"/>
    <property type="evidence" value="ECO:0007669"/>
    <property type="project" value="TreeGrafter"/>
</dbReference>
<keyword evidence="5 6" id="KW-0472">Membrane</keyword>
<name>A0A6J4J9A2_9PROT</name>
<dbReference type="GO" id="GO:0005886">
    <property type="term" value="C:plasma membrane"/>
    <property type="evidence" value="ECO:0007669"/>
    <property type="project" value="UniProtKB-SubCell"/>
</dbReference>
<keyword evidence="2" id="KW-1003">Cell membrane</keyword>
<accession>A0A6J4J9A2</accession>
<evidence type="ECO:0000256" key="1">
    <source>
        <dbReference type="ARBA" id="ARBA00004651"/>
    </source>
</evidence>
<dbReference type="EMBL" id="CADCTG010000245">
    <property type="protein sequence ID" value="CAA9272918.1"/>
    <property type="molecule type" value="Genomic_DNA"/>
</dbReference>
<evidence type="ECO:0000256" key="2">
    <source>
        <dbReference type="ARBA" id="ARBA00022475"/>
    </source>
</evidence>
<organism evidence="7">
    <name type="scientific">uncultured Acetobacteraceae bacterium</name>
    <dbReference type="NCBI Taxonomy" id="169975"/>
    <lineage>
        <taxon>Bacteria</taxon>
        <taxon>Pseudomonadati</taxon>
        <taxon>Pseudomonadota</taxon>
        <taxon>Alphaproteobacteria</taxon>
        <taxon>Acetobacterales</taxon>
        <taxon>Acetobacteraceae</taxon>
        <taxon>environmental samples</taxon>
    </lineage>
</organism>
<evidence type="ECO:0000256" key="5">
    <source>
        <dbReference type="ARBA" id="ARBA00023136"/>
    </source>
</evidence>
<gene>
    <name evidence="7" type="ORF">AVDCRST_MAG08-3285</name>
</gene>
<feature type="transmembrane region" description="Helical" evidence="6">
    <location>
        <begin position="45"/>
        <end position="65"/>
    </location>
</feature>
<feature type="transmembrane region" description="Helical" evidence="6">
    <location>
        <begin position="134"/>
        <end position="153"/>
    </location>
</feature>
<evidence type="ECO:0000313" key="7">
    <source>
        <dbReference type="EMBL" id="CAA9272918.1"/>
    </source>
</evidence>
<evidence type="ECO:0000256" key="3">
    <source>
        <dbReference type="ARBA" id="ARBA00022692"/>
    </source>
</evidence>
<feature type="transmembrane region" description="Helical" evidence="6">
    <location>
        <begin position="72"/>
        <end position="89"/>
    </location>
</feature>
<sequence>MEDPLLFTLTVLTILGTPGPTNTLLATSGAAVGARASLPLVPAEAAGYLIAILALGLALGPAVAASPLLSTALRLTVGAYLLLLAVRLWRRGGASFAAGGAVTARQVFTTTLLNPKALVFALGVVPFGAPRPHLYLLGFVGMLAVVALCWIGAGA</sequence>
<evidence type="ECO:0000256" key="6">
    <source>
        <dbReference type="SAM" id="Phobius"/>
    </source>
</evidence>